<dbReference type="CDD" id="cd21542">
    <property type="entry name" value="SPOC_Bye1p-like"/>
    <property type="match status" value="1"/>
</dbReference>
<dbReference type="Pfam" id="PF00628">
    <property type="entry name" value="PHD"/>
    <property type="match status" value="1"/>
</dbReference>
<dbReference type="SUPFAM" id="SSF57903">
    <property type="entry name" value="FYVE/PHD zinc finger"/>
    <property type="match status" value="1"/>
</dbReference>
<evidence type="ECO:0000256" key="1">
    <source>
        <dbReference type="ARBA" id="ARBA00002311"/>
    </source>
</evidence>
<dbReference type="Pfam" id="PF07744">
    <property type="entry name" value="SPOC"/>
    <property type="match status" value="1"/>
</dbReference>
<dbReference type="GO" id="GO:0003682">
    <property type="term" value="F:chromatin binding"/>
    <property type="evidence" value="ECO:0007669"/>
    <property type="project" value="EnsemblFungi"/>
</dbReference>
<evidence type="ECO:0000313" key="12">
    <source>
        <dbReference type="EMBL" id="SCU94790.1"/>
    </source>
</evidence>
<evidence type="ECO:0000256" key="5">
    <source>
        <dbReference type="ARBA" id="ARBA00022771"/>
    </source>
</evidence>
<dbReference type="SUPFAM" id="SSF46942">
    <property type="entry name" value="Elongation factor TFIIS domain 2"/>
    <property type="match status" value="1"/>
</dbReference>
<evidence type="ECO:0000256" key="7">
    <source>
        <dbReference type="ARBA" id="ARBA00023242"/>
    </source>
</evidence>
<keyword evidence="6" id="KW-0862">Zinc</keyword>
<evidence type="ECO:0000256" key="6">
    <source>
        <dbReference type="ARBA" id="ARBA00022833"/>
    </source>
</evidence>
<dbReference type="InterPro" id="IPR019786">
    <property type="entry name" value="Zinc_finger_PHD-type_CS"/>
</dbReference>
<dbReference type="GO" id="GO:0000122">
    <property type="term" value="P:negative regulation of transcription by RNA polymerase II"/>
    <property type="evidence" value="ECO:0007669"/>
    <property type="project" value="EnsemblFungi"/>
</dbReference>
<dbReference type="AlphaFoldDB" id="A0A1G4JUW2"/>
<dbReference type="EMBL" id="LT598457">
    <property type="protein sequence ID" value="SCU94790.1"/>
    <property type="molecule type" value="Genomic_DNA"/>
</dbReference>
<keyword evidence="13" id="KW-1185">Reference proteome</keyword>
<evidence type="ECO:0000313" key="13">
    <source>
        <dbReference type="Proteomes" id="UP000190274"/>
    </source>
</evidence>
<protein>
    <recommendedName>
        <fullName evidence="3">Transcription factor BYE1</fullName>
    </recommendedName>
</protein>
<dbReference type="GO" id="GO:0000977">
    <property type="term" value="F:RNA polymerase II transcription regulatory region sequence-specific DNA binding"/>
    <property type="evidence" value="ECO:0007669"/>
    <property type="project" value="TreeGrafter"/>
</dbReference>
<dbReference type="InterPro" id="IPR001965">
    <property type="entry name" value="Znf_PHD"/>
</dbReference>
<feature type="domain" description="PHD-type" evidence="10">
    <location>
        <begin position="45"/>
        <end position="103"/>
    </location>
</feature>
<dbReference type="PANTHER" id="PTHR11477:SF0">
    <property type="entry name" value="IP08861P-RELATED"/>
    <property type="match status" value="1"/>
</dbReference>
<keyword evidence="4" id="KW-0479">Metal-binding</keyword>
<dbReference type="Gene3D" id="3.30.40.10">
    <property type="entry name" value="Zinc/RING finger domain, C3HC4 (zinc finger)"/>
    <property type="match status" value="1"/>
</dbReference>
<evidence type="ECO:0000256" key="3">
    <source>
        <dbReference type="ARBA" id="ARBA00021616"/>
    </source>
</evidence>
<proteinExistence type="inferred from homology"/>
<dbReference type="GO" id="GO:0008270">
    <property type="term" value="F:zinc ion binding"/>
    <property type="evidence" value="ECO:0007669"/>
    <property type="project" value="UniProtKB-KW"/>
</dbReference>
<evidence type="ECO:0000256" key="2">
    <source>
        <dbReference type="ARBA" id="ARBA00011050"/>
    </source>
</evidence>
<dbReference type="Proteomes" id="UP000190274">
    <property type="component" value="Chromosome G"/>
</dbReference>
<organism evidence="12 13">
    <name type="scientific">Lachancea dasiensis</name>
    <dbReference type="NCBI Taxonomy" id="1072105"/>
    <lineage>
        <taxon>Eukaryota</taxon>
        <taxon>Fungi</taxon>
        <taxon>Dikarya</taxon>
        <taxon>Ascomycota</taxon>
        <taxon>Saccharomycotina</taxon>
        <taxon>Saccharomycetes</taxon>
        <taxon>Saccharomycetales</taxon>
        <taxon>Saccharomycetaceae</taxon>
        <taxon>Lachancea</taxon>
    </lineage>
</organism>
<dbReference type="InterPro" id="IPR019787">
    <property type="entry name" value="Znf_PHD-finger"/>
</dbReference>
<dbReference type="Pfam" id="PF07500">
    <property type="entry name" value="TFIIS_M"/>
    <property type="match status" value="1"/>
</dbReference>
<dbReference type="InterPro" id="IPR012921">
    <property type="entry name" value="SPOC_C"/>
</dbReference>
<dbReference type="Gene3D" id="1.10.472.30">
    <property type="entry name" value="Transcription elongation factor S-II, central domain"/>
    <property type="match status" value="1"/>
</dbReference>
<dbReference type="InterPro" id="IPR013083">
    <property type="entry name" value="Znf_RING/FYVE/PHD"/>
</dbReference>
<gene>
    <name evidence="12" type="ORF">LADA_0G11276G</name>
</gene>
<evidence type="ECO:0000259" key="11">
    <source>
        <dbReference type="PROSITE" id="PS51321"/>
    </source>
</evidence>
<sequence>MDEGIRRSSRSNKGTNKFLQSQRLAELEYVKTRDEYNQNGEPKDVVKCLPCGTNDENYDENTDPYGDMIQCDTCDTWQHIKCMTGKESAEDLGTYNCSVCSPSSFPSLKPATMASAVNTVNRNKRLSFEEQGGDEYAADDLQSTQHRNDEDLDEIPAKRKKRSVSTKRGERFESDQNKLRDSAMGMFEELFVKYVIPDTIAADTFKLPSEASADELSRRLAQELERELYRANENRDTSKVSDLYKEKVRVLYSNLKDKKNINMKSLVVNEALPFSKLVMMPVNELINPDLQQFRERVGSQALNQLIVELPHKPRYFKTHKGDELIEDPNSFEPEDIIFSKDNIAAKLDEEGSKEEGVSAHSDKPVGTTINGASGVQRATKDSSQSPHLDAGRKCSIEYKEINVKFFGVLKYVGSSADVDKKVRIDATGDNIFVVEGRLKENDAQEYIQQMSTSRTFIAYALRPHGNAEDFQRFEELFEFLHSRQRYGALEAKKPFVRHVYVVPCSGEVKPDILKYIKSEEAELLSGKALMIVAIIRPEMVAVT</sequence>
<dbReference type="PROSITE" id="PS51321">
    <property type="entry name" value="TFIIS_CENTRAL"/>
    <property type="match status" value="1"/>
</dbReference>
<dbReference type="InterPro" id="IPR011011">
    <property type="entry name" value="Znf_FYVE_PHD"/>
</dbReference>
<dbReference type="GO" id="GO:0140002">
    <property type="term" value="F:histone H3K4me3 reader activity"/>
    <property type="evidence" value="ECO:0007669"/>
    <property type="project" value="EnsemblFungi"/>
</dbReference>
<dbReference type="PROSITE" id="PS01359">
    <property type="entry name" value="ZF_PHD_1"/>
    <property type="match status" value="1"/>
</dbReference>
<dbReference type="InterPro" id="IPR003618">
    <property type="entry name" value="TFIIS_cen_dom"/>
</dbReference>
<evidence type="ECO:0000259" key="10">
    <source>
        <dbReference type="PROSITE" id="PS50016"/>
    </source>
</evidence>
<feature type="region of interest" description="Disordered" evidence="9">
    <location>
        <begin position="349"/>
        <end position="389"/>
    </location>
</feature>
<dbReference type="SMART" id="SM00510">
    <property type="entry name" value="TFS2M"/>
    <property type="match status" value="1"/>
</dbReference>
<comment type="function">
    <text evidence="1">Negative regulator of transcription elongation.</text>
</comment>
<evidence type="ECO:0000256" key="8">
    <source>
        <dbReference type="PROSITE-ProRule" id="PRU00146"/>
    </source>
</evidence>
<comment type="similarity">
    <text evidence="2">Belongs to the BYE1 family.</text>
</comment>
<dbReference type="SMART" id="SM00249">
    <property type="entry name" value="PHD"/>
    <property type="match status" value="1"/>
</dbReference>
<evidence type="ECO:0000256" key="4">
    <source>
        <dbReference type="ARBA" id="ARBA00022723"/>
    </source>
</evidence>
<feature type="compositionally biased region" description="Basic and acidic residues" evidence="9">
    <location>
        <begin position="167"/>
        <end position="176"/>
    </location>
</feature>
<dbReference type="GO" id="GO:0006351">
    <property type="term" value="P:DNA-templated transcription"/>
    <property type="evidence" value="ECO:0007669"/>
    <property type="project" value="InterPro"/>
</dbReference>
<feature type="compositionally biased region" description="Basic and acidic residues" evidence="9">
    <location>
        <begin position="349"/>
        <end position="363"/>
    </location>
</feature>
<evidence type="ECO:0000256" key="9">
    <source>
        <dbReference type="SAM" id="MobiDB-lite"/>
    </source>
</evidence>
<feature type="region of interest" description="Disordered" evidence="9">
    <location>
        <begin position="135"/>
        <end position="176"/>
    </location>
</feature>
<accession>A0A1G4JUW2</accession>
<reference evidence="13" key="1">
    <citation type="submission" date="2016-03" db="EMBL/GenBank/DDBJ databases">
        <authorList>
            <person name="Devillers H."/>
        </authorList>
    </citation>
    <scope>NUCLEOTIDE SEQUENCE [LARGE SCALE GENOMIC DNA]</scope>
</reference>
<dbReference type="STRING" id="1266660.A0A1G4JUW2"/>
<keyword evidence="7" id="KW-0539">Nucleus</keyword>
<feature type="domain" description="TFIIS central" evidence="11">
    <location>
        <begin position="179"/>
        <end position="313"/>
    </location>
</feature>
<dbReference type="InterPro" id="IPR036575">
    <property type="entry name" value="TFIIS_cen_dom_sf"/>
</dbReference>
<dbReference type="GO" id="GO:0005634">
    <property type="term" value="C:nucleus"/>
    <property type="evidence" value="ECO:0007669"/>
    <property type="project" value="TreeGrafter"/>
</dbReference>
<dbReference type="OrthoDB" id="79252at2759"/>
<keyword evidence="5 8" id="KW-0863">Zinc-finger</keyword>
<name>A0A1G4JUW2_9SACH</name>
<dbReference type="PROSITE" id="PS50016">
    <property type="entry name" value="ZF_PHD_2"/>
    <property type="match status" value="1"/>
</dbReference>
<dbReference type="PANTHER" id="PTHR11477">
    <property type="entry name" value="TRANSCRIPTION FACTOR S-II ZINC FINGER DOMAIN-CONTAINING PROTEIN"/>
    <property type="match status" value="1"/>
</dbReference>